<evidence type="ECO:0000313" key="5">
    <source>
        <dbReference type="EMBL" id="KAF4669981.1"/>
    </source>
</evidence>
<dbReference type="SMART" id="SM00368">
    <property type="entry name" value="LRR_RI"/>
    <property type="match status" value="5"/>
</dbReference>
<dbReference type="GO" id="GO:0048471">
    <property type="term" value="C:perinuclear region of cytoplasm"/>
    <property type="evidence" value="ECO:0007669"/>
    <property type="project" value="TreeGrafter"/>
</dbReference>
<dbReference type="GO" id="GO:0006913">
    <property type="term" value="P:nucleocytoplasmic transport"/>
    <property type="evidence" value="ECO:0007669"/>
    <property type="project" value="TreeGrafter"/>
</dbReference>
<proteinExistence type="predicted"/>
<keyword evidence="3" id="KW-0677">Repeat</keyword>
<evidence type="ECO:0000313" key="7">
    <source>
        <dbReference type="Proteomes" id="UP000572268"/>
    </source>
</evidence>
<comment type="caution">
    <text evidence="5">The sequence shown here is derived from an EMBL/GenBank/DDBJ whole genome shotgun (WGS) entry which is preliminary data.</text>
</comment>
<evidence type="ECO:0000256" key="2">
    <source>
        <dbReference type="ARBA" id="ARBA00022614"/>
    </source>
</evidence>
<keyword evidence="1" id="KW-0343">GTPase activation</keyword>
<dbReference type="InterPro" id="IPR032675">
    <property type="entry name" value="LRR_dom_sf"/>
</dbReference>
<gene>
    <name evidence="5" type="ORF">FOL46_001119</name>
    <name evidence="4" type="ORF">FOZ61_009265</name>
</gene>
<protein>
    <submittedName>
        <fullName evidence="5">Uncharacterized protein</fullName>
    </submittedName>
</protein>
<accession>A0A7J6MG67</accession>
<dbReference type="OrthoDB" id="120976at2759"/>
<evidence type="ECO:0000313" key="4">
    <source>
        <dbReference type="EMBL" id="KAF4653014.1"/>
    </source>
</evidence>
<sequence>MTLSTALDLSFGGGGFDLLDNVSLLGAGLPSVIVEKILASLDTTRLRRLDIRGNEIDPQTAREMARRLGPTFKTMRECNGLPIHDIIGNTTRRLRLNGFRGRHHFFGIEAFGAHVLASLLPENTSLLEIDFRLNGIGLAAAADLGKASAKSRVRYVNQLGCRKRPGHGTLLDLKKLRETAEPRLRLAKDLVTDEEVAFLLGYFHDIPLAEIDVSHNAGMTSAASPHITGYLADGHMRNLRRLALAGLPWNDDSVISLVDAIGEQANSLLALEELALPLYCGLKRSTLAHLAGVVARCFPTIKFGEAYYSLNALRLRPTLCLSRPEEAATAEFAAWELIAKEMKPSCIRRLIIMLDERNSIDAAPPVAPGHHPLVYWSTMEALRALCNCGELEAINISVHPNMNFIDLPPSRTDILSEVLPSPSWSFLARLATRMPCLERFNGVPLPKDGGRASQGTRVVTKLIYYGLAIPDIKIEHEAGAFVIDVTLAPHFDKIDMLVAWLNLVESDHVLVVIWLSGRDIETKLSGMLQAIESTPKPRVGCKLAFALDRPISTRAMEALYRHTAAFGRVVGLPMFPDESARALELVLGECNTNLLLERLYITRSRGWTGGPLGSLRKVSLILSCLCTPRRPFKGLHLCYGPGNYRTLDKSELIGVLSNREGLESIINNANIAKRVRCSAGEAPNILAGGLKLSLDMHCYGDLKVVKLCNCDIIQLAVQDPLLRRPGAWQSSMPVDLEILTITEILSLNLTAVTPPTPRFWFSSRPPRQFFSSPSPCPRRWLECENDEENLRGWIIKVLLILLRRPGLESVDIRGNGLSVEDAELIWAEVFSGLAKRKLRCINEVALDEGDSVLRLDAPEGSEYRVRLSPGDIWVYEQLTFFLWENHAVRKLSMRRLDFYDGEAYLLGLLEAILSGTVIELEIVDCLMGPGLSRSVWAILLEKLTDPGARLESFNGLTIEKGKLSWLSPCSEWNDLSLALAATLPCNRSIPVPLSVSVSGENITDFGLTKFSELIRSGVATVTQEINFEGSRHVTDWGVKATVDALLSCHTGVEELRSISFDNCPAVNPRSAFELMRAVRSLRHLRRINGFDLVAVREQGELVVRSSEDKPLSVTSIRLASAIADCFGICRARIDVSLRRMVTGKQVDCIFAQTLMLLESLPLGVATHIFVKLARASARTGAKNNRQGRGGSISAFRVDEASLVTSHSIDEQASSLWARIRKAVGVAGETIRHKTPVIISPDPEALASLMWLSHGLSLSEISFCPSSLTELSRTERSSASALTHLSFRGSVPIGSDGMTCLSSWLTRSATALELLELPGACLGDTGLACLADLLGSLPLLKVLDIRRNLISSDGIRKIVQALRTQTRKFELIDMGENNVSPHGLMEVAELISIGNFKLVNISLARNLILRGSPSTGQDVALEAVSALVYGGAASSSLEVLDLRGIFNDSRDLWQTVIRSTNASQFFDAKYLEGGLLVKRRAHDQ</sequence>
<name>A0A7J6MG67_PEROL</name>
<reference evidence="6 7" key="1">
    <citation type="submission" date="2020-04" db="EMBL/GenBank/DDBJ databases">
        <title>Perkinsus olseni comparative genomics.</title>
        <authorList>
            <person name="Bogema D.R."/>
        </authorList>
    </citation>
    <scope>NUCLEOTIDE SEQUENCE [LARGE SCALE GENOMIC DNA]</scope>
    <source>
        <strain evidence="4">ATCC PRA-179</strain>
        <strain evidence="5">ATCC PRA-31</strain>
    </source>
</reference>
<dbReference type="PANTHER" id="PTHR24113:SF12">
    <property type="entry name" value="RAN GTPASE-ACTIVATING PROTEIN 1"/>
    <property type="match status" value="1"/>
</dbReference>
<evidence type="ECO:0000256" key="3">
    <source>
        <dbReference type="ARBA" id="ARBA00022737"/>
    </source>
</evidence>
<keyword evidence="2" id="KW-0433">Leucine-rich repeat</keyword>
<evidence type="ECO:0000313" key="6">
    <source>
        <dbReference type="Proteomes" id="UP000570595"/>
    </source>
</evidence>
<dbReference type="Gene3D" id="3.80.10.10">
    <property type="entry name" value="Ribonuclease Inhibitor"/>
    <property type="match status" value="2"/>
</dbReference>
<organism evidence="5 7">
    <name type="scientific">Perkinsus olseni</name>
    <name type="common">Perkinsus atlanticus</name>
    <dbReference type="NCBI Taxonomy" id="32597"/>
    <lineage>
        <taxon>Eukaryota</taxon>
        <taxon>Sar</taxon>
        <taxon>Alveolata</taxon>
        <taxon>Perkinsozoa</taxon>
        <taxon>Perkinsea</taxon>
        <taxon>Perkinsida</taxon>
        <taxon>Perkinsidae</taxon>
        <taxon>Perkinsus</taxon>
    </lineage>
</organism>
<dbReference type="GO" id="GO:0031267">
    <property type="term" value="F:small GTPase binding"/>
    <property type="evidence" value="ECO:0007669"/>
    <property type="project" value="TreeGrafter"/>
</dbReference>
<dbReference type="GO" id="GO:0005096">
    <property type="term" value="F:GTPase activator activity"/>
    <property type="evidence" value="ECO:0007669"/>
    <property type="project" value="UniProtKB-KW"/>
</dbReference>
<dbReference type="SUPFAM" id="SSF52047">
    <property type="entry name" value="RNI-like"/>
    <property type="match status" value="2"/>
</dbReference>
<dbReference type="EMBL" id="JABAHT010000663">
    <property type="protein sequence ID" value="KAF4653014.1"/>
    <property type="molecule type" value="Genomic_DNA"/>
</dbReference>
<dbReference type="Proteomes" id="UP000572268">
    <property type="component" value="Unassembled WGS sequence"/>
</dbReference>
<evidence type="ECO:0000256" key="1">
    <source>
        <dbReference type="ARBA" id="ARBA00022468"/>
    </source>
</evidence>
<dbReference type="InterPro" id="IPR027038">
    <property type="entry name" value="RanGap"/>
</dbReference>
<dbReference type="EMBL" id="JABANN010000130">
    <property type="protein sequence ID" value="KAF4669981.1"/>
    <property type="molecule type" value="Genomic_DNA"/>
</dbReference>
<dbReference type="GO" id="GO:0005829">
    <property type="term" value="C:cytosol"/>
    <property type="evidence" value="ECO:0007669"/>
    <property type="project" value="TreeGrafter"/>
</dbReference>
<dbReference type="Proteomes" id="UP000570595">
    <property type="component" value="Unassembled WGS sequence"/>
</dbReference>
<dbReference type="PANTHER" id="PTHR24113">
    <property type="entry name" value="RAN GTPASE-ACTIVATING PROTEIN 1"/>
    <property type="match status" value="1"/>
</dbReference>
<dbReference type="GO" id="GO:0005634">
    <property type="term" value="C:nucleus"/>
    <property type="evidence" value="ECO:0007669"/>
    <property type="project" value="TreeGrafter"/>
</dbReference>